<evidence type="ECO:0000256" key="1">
    <source>
        <dbReference type="ARBA" id="ARBA00009995"/>
    </source>
</evidence>
<keyword evidence="2" id="KW-0328">Glycosyltransferase</keyword>
<dbReference type="Gene3D" id="3.40.50.2000">
    <property type="entry name" value="Glycogen Phosphorylase B"/>
    <property type="match status" value="2"/>
</dbReference>
<dbReference type="GO" id="GO:0008194">
    <property type="term" value="F:UDP-glycosyltransferase activity"/>
    <property type="evidence" value="ECO:0007669"/>
    <property type="project" value="InterPro"/>
</dbReference>
<dbReference type="EMBL" id="SDMP01000012">
    <property type="protein sequence ID" value="RYR27254.1"/>
    <property type="molecule type" value="Genomic_DNA"/>
</dbReference>
<keyword evidence="3" id="KW-0808">Transferase</keyword>
<dbReference type="InterPro" id="IPR002213">
    <property type="entry name" value="UDP_glucos_trans"/>
</dbReference>
<comment type="caution">
    <text evidence="4">The sequence shown here is derived from an EMBL/GenBank/DDBJ whole genome shotgun (WGS) entry which is preliminary data.</text>
</comment>
<keyword evidence="5" id="KW-1185">Reference proteome</keyword>
<comment type="similarity">
    <text evidence="1">Belongs to the UDP-glycosyltransferase family.</text>
</comment>
<evidence type="ECO:0008006" key="6">
    <source>
        <dbReference type="Google" id="ProtNLM"/>
    </source>
</evidence>
<dbReference type="PANTHER" id="PTHR48046">
    <property type="entry name" value="UDP-GLYCOSYLTRANSFERASE 72E1"/>
    <property type="match status" value="1"/>
</dbReference>
<name>A0A445ALL1_ARAHY</name>
<accession>A0A445ALL1</accession>
<protein>
    <recommendedName>
        <fullName evidence="6">Glycosyltransferase</fullName>
    </recommendedName>
</protein>
<reference evidence="4 5" key="1">
    <citation type="submission" date="2019-01" db="EMBL/GenBank/DDBJ databases">
        <title>Sequencing of cultivated peanut Arachis hypogaea provides insights into genome evolution and oil improvement.</title>
        <authorList>
            <person name="Chen X."/>
        </authorList>
    </citation>
    <scope>NUCLEOTIDE SEQUENCE [LARGE SCALE GENOMIC DNA]</scope>
    <source>
        <strain evidence="5">cv. Fuhuasheng</strain>
        <tissue evidence="4">Leaves</tissue>
    </source>
</reference>
<evidence type="ECO:0000256" key="3">
    <source>
        <dbReference type="ARBA" id="ARBA00022679"/>
    </source>
</evidence>
<dbReference type="AlphaFoldDB" id="A0A445ALL1"/>
<dbReference type="PANTHER" id="PTHR48046:SF1">
    <property type="entry name" value="GLYCOSYLTRANSFERASE-RELATED"/>
    <property type="match status" value="1"/>
</dbReference>
<gene>
    <name evidence="4" type="ORF">Ahy_B02g061597</name>
</gene>
<evidence type="ECO:0000313" key="5">
    <source>
        <dbReference type="Proteomes" id="UP000289738"/>
    </source>
</evidence>
<sequence length="494" mass="55091">MSIMNTATHNYHAAILCPPGLGHIIPFLELTKKLVSHKKITKLTIFVASIKNNSSKPQIATNIVQSLMKHDLFHIIHIIHLPPIDIPTNTNTGTQLAMLMRELIPHICHEISTMTSPKPTILITDLFGSLVMPIAEKFNMSKLVFFTSNAWNVALTLHTPTLDEVVEGEYTDQKECIQIPGCNPISPCDLFTPLLDRNDRLYHEYLQICEQIRKVDGIFVNTFHELEAKTIVALRSGKISKVPVYPIGPLIREAKKQSCEDENRDYVIDWLDKQEEESVIYVSLGSGYTMSHEQVKDMALGLELSGKKFVWSLTPPSTKAGDDHYLMAGENAESNGIAISQASVSSFPDEFYKIRSKGLVVMDWAPQLEILKHSSTGGFLSHCGWNSILECVSCGVPIVAWPLFADQMMNAEIIAKEIGIGVRLNVTQSANVVGSEEIAKTICKIMDKEDIEGCAMRKRVKELKHIAEKAWSQDGPSFCEMTNAFVRISQTRGV</sequence>
<dbReference type="Pfam" id="PF00201">
    <property type="entry name" value="UDPGT"/>
    <property type="match status" value="1"/>
</dbReference>
<proteinExistence type="inferred from homology"/>
<evidence type="ECO:0000256" key="2">
    <source>
        <dbReference type="ARBA" id="ARBA00022676"/>
    </source>
</evidence>
<organism evidence="4 5">
    <name type="scientific">Arachis hypogaea</name>
    <name type="common">Peanut</name>
    <dbReference type="NCBI Taxonomy" id="3818"/>
    <lineage>
        <taxon>Eukaryota</taxon>
        <taxon>Viridiplantae</taxon>
        <taxon>Streptophyta</taxon>
        <taxon>Embryophyta</taxon>
        <taxon>Tracheophyta</taxon>
        <taxon>Spermatophyta</taxon>
        <taxon>Magnoliopsida</taxon>
        <taxon>eudicotyledons</taxon>
        <taxon>Gunneridae</taxon>
        <taxon>Pentapetalae</taxon>
        <taxon>rosids</taxon>
        <taxon>fabids</taxon>
        <taxon>Fabales</taxon>
        <taxon>Fabaceae</taxon>
        <taxon>Papilionoideae</taxon>
        <taxon>50 kb inversion clade</taxon>
        <taxon>dalbergioids sensu lato</taxon>
        <taxon>Dalbergieae</taxon>
        <taxon>Pterocarpus clade</taxon>
        <taxon>Arachis</taxon>
    </lineage>
</organism>
<dbReference type="Proteomes" id="UP000289738">
    <property type="component" value="Chromosome B02"/>
</dbReference>
<dbReference type="SUPFAM" id="SSF53756">
    <property type="entry name" value="UDP-Glycosyltransferase/glycogen phosphorylase"/>
    <property type="match status" value="1"/>
</dbReference>
<dbReference type="STRING" id="3818.A0A445ALL1"/>
<dbReference type="FunFam" id="3.40.50.2000:FF:000060">
    <property type="entry name" value="Glycosyltransferase"/>
    <property type="match status" value="1"/>
</dbReference>
<evidence type="ECO:0000313" key="4">
    <source>
        <dbReference type="EMBL" id="RYR27254.1"/>
    </source>
</evidence>
<dbReference type="CDD" id="cd03784">
    <property type="entry name" value="GT1_Gtf-like"/>
    <property type="match status" value="1"/>
</dbReference>